<comment type="subcellular location">
    <subcellularLocation>
        <location evidence="1">Cytoplasm</location>
    </subcellularLocation>
</comment>
<protein>
    <recommendedName>
        <fullName evidence="6">TSG101 and ALIX binding domain-containing protein</fullName>
    </recommendedName>
</protein>
<reference evidence="7" key="1">
    <citation type="submission" date="2025-08" db="UniProtKB">
        <authorList>
            <consortium name="Ensembl"/>
        </authorList>
    </citation>
    <scope>IDENTIFICATION</scope>
</reference>
<dbReference type="AlphaFoldDB" id="A0A8C4R2N9"/>
<feature type="region of interest" description="Disordered" evidence="5">
    <location>
        <begin position="281"/>
        <end position="302"/>
    </location>
</feature>
<dbReference type="GO" id="GO:0005737">
    <property type="term" value="C:cytoplasm"/>
    <property type="evidence" value="ECO:0007669"/>
    <property type="project" value="UniProtKB-SubCell"/>
</dbReference>
<evidence type="ECO:0000256" key="5">
    <source>
        <dbReference type="SAM" id="MobiDB-lite"/>
    </source>
</evidence>
<dbReference type="PANTHER" id="PTHR31838:SF1">
    <property type="entry name" value="CENTROSOMAL PROTEIN OF 55 KDA"/>
    <property type="match status" value="1"/>
</dbReference>
<feature type="domain" description="TSG101 and ALIX binding" evidence="6">
    <location>
        <begin position="6"/>
        <end position="29"/>
    </location>
</feature>
<organism evidence="7 8">
    <name type="scientific">Eptatretus burgeri</name>
    <name type="common">Inshore hagfish</name>
    <dbReference type="NCBI Taxonomy" id="7764"/>
    <lineage>
        <taxon>Eukaryota</taxon>
        <taxon>Metazoa</taxon>
        <taxon>Chordata</taxon>
        <taxon>Craniata</taxon>
        <taxon>Vertebrata</taxon>
        <taxon>Cyclostomata</taxon>
        <taxon>Myxini</taxon>
        <taxon>Myxiniformes</taxon>
        <taxon>Myxinidae</taxon>
        <taxon>Eptatretinae</taxon>
        <taxon>Eptatretus</taxon>
    </lineage>
</organism>
<dbReference type="Proteomes" id="UP000694388">
    <property type="component" value="Unplaced"/>
</dbReference>
<dbReference type="GO" id="GO:0000281">
    <property type="term" value="P:mitotic cytokinesis"/>
    <property type="evidence" value="ECO:0007669"/>
    <property type="project" value="InterPro"/>
</dbReference>
<proteinExistence type="predicted"/>
<name>A0A8C4R2N9_EPTBU</name>
<evidence type="ECO:0000313" key="7">
    <source>
        <dbReference type="Ensembl" id="ENSEBUP00000024374.1"/>
    </source>
</evidence>
<evidence type="ECO:0000259" key="6">
    <source>
        <dbReference type="Pfam" id="PF12180"/>
    </source>
</evidence>
<evidence type="ECO:0000256" key="1">
    <source>
        <dbReference type="ARBA" id="ARBA00004496"/>
    </source>
</evidence>
<dbReference type="InterPro" id="IPR038926">
    <property type="entry name" value="CEP55"/>
</dbReference>
<feature type="coiled-coil region" evidence="4">
    <location>
        <begin position="75"/>
        <end position="245"/>
    </location>
</feature>
<evidence type="ECO:0000256" key="3">
    <source>
        <dbReference type="ARBA" id="ARBA00023054"/>
    </source>
</evidence>
<reference evidence="7" key="2">
    <citation type="submission" date="2025-09" db="UniProtKB">
        <authorList>
            <consortium name="Ensembl"/>
        </authorList>
    </citation>
    <scope>IDENTIFICATION</scope>
</reference>
<dbReference type="Gene3D" id="1.20.5.1180">
    <property type="entry name" value="Geminin coiled-coil domain"/>
    <property type="match status" value="1"/>
</dbReference>
<keyword evidence="3 4" id="KW-0175">Coiled coil</keyword>
<feature type="compositionally biased region" description="Polar residues" evidence="5">
    <location>
        <begin position="284"/>
        <end position="298"/>
    </location>
</feature>
<evidence type="ECO:0000256" key="4">
    <source>
        <dbReference type="SAM" id="Coils"/>
    </source>
</evidence>
<dbReference type="GO" id="GO:0051896">
    <property type="term" value="P:regulation of phosphatidylinositol 3-kinase/protein kinase B signal transduction"/>
    <property type="evidence" value="ECO:0007669"/>
    <property type="project" value="InterPro"/>
</dbReference>
<dbReference type="Pfam" id="PF12180">
    <property type="entry name" value="EABR"/>
    <property type="match status" value="1"/>
</dbReference>
<keyword evidence="2" id="KW-0963">Cytoplasm</keyword>
<dbReference type="Ensembl" id="ENSEBUT00000024950.1">
    <property type="protein sequence ID" value="ENSEBUP00000024374.1"/>
    <property type="gene ID" value="ENSEBUG00000015026.1"/>
</dbReference>
<evidence type="ECO:0000256" key="2">
    <source>
        <dbReference type="ARBA" id="ARBA00022490"/>
    </source>
</evidence>
<keyword evidence="8" id="KW-1185">Reference proteome</keyword>
<dbReference type="InterPro" id="IPR022008">
    <property type="entry name" value="EABR"/>
</dbReference>
<accession>A0A8C4R2N9</accession>
<evidence type="ECO:0000313" key="8">
    <source>
        <dbReference type="Proteomes" id="UP000694388"/>
    </source>
</evidence>
<dbReference type="PANTHER" id="PTHR31838">
    <property type="entry name" value="CENTROSOMAL PROTEIN OF 55 KDA"/>
    <property type="match status" value="1"/>
</dbReference>
<sequence>MDLLDQLKDALEKNRHWMLYNQQRELFISDLQRHVSQLEETVREMATNITRGTERRSFEEFPQSKTDRDVLGARTTKLEIQVEKLQTQVDQERQEKAHLQILCSKDDLEVEIVAQRREVSMLQEQLAENEEHLKETNQINRQMPKKELKKIEDQLAKERKELKKTKTDLLNLLQQLEDEKRSAAHLRELQIQTGAALAKAENAREELLRKFVELQTRYEKQNHFIDNLNKDFKSERELATKAEAERELEYRKVLEATAMAKSEKDRADYLERQLRKEQKVREAQASTGNCKNGLTLPNQERKNRHMMSTMGCGRPHLDQEKEILECPRCHIIYPLSHSQDLVDHLDVCS</sequence>